<dbReference type="PANTHER" id="PTHR47163">
    <property type="entry name" value="DDE_TNP_IS1595 DOMAIN-CONTAINING PROTEIN"/>
    <property type="match status" value="1"/>
</dbReference>
<dbReference type="PANTHER" id="PTHR47163:SF2">
    <property type="entry name" value="SI:DKEY-17M8.2"/>
    <property type="match status" value="1"/>
</dbReference>
<feature type="domain" description="ISXO2-like transposase" evidence="1">
    <location>
        <begin position="7"/>
        <end position="147"/>
    </location>
</feature>
<proteinExistence type="predicted"/>
<reference evidence="2" key="2">
    <citation type="submission" date="2020-06" db="EMBL/GenBank/DDBJ databases">
        <authorList>
            <person name="Sheffer M."/>
        </authorList>
    </citation>
    <scope>NUCLEOTIDE SEQUENCE</scope>
</reference>
<dbReference type="SMART" id="SM01126">
    <property type="entry name" value="DDE_Tnp_IS1595"/>
    <property type="match status" value="1"/>
</dbReference>
<reference evidence="2" key="1">
    <citation type="journal article" date="2020" name="bioRxiv">
        <title>Chromosome-level reference genome of the European wasp spider Argiope bruennichi: a resource for studies on range expansion and evolutionary adaptation.</title>
        <authorList>
            <person name="Sheffer M.M."/>
            <person name="Hoppe A."/>
            <person name="Krehenwinkel H."/>
            <person name="Uhl G."/>
            <person name="Kuss A.W."/>
            <person name="Jensen L."/>
            <person name="Jensen C."/>
            <person name="Gillespie R.G."/>
            <person name="Hoff K.J."/>
            <person name="Prost S."/>
        </authorList>
    </citation>
    <scope>NUCLEOTIDE SEQUENCE</scope>
</reference>
<accession>A0A8T0FHB4</accession>
<dbReference type="InterPro" id="IPR024445">
    <property type="entry name" value="Tnp_ISXO2-like"/>
</dbReference>
<keyword evidence="3" id="KW-1185">Reference proteome</keyword>
<evidence type="ECO:0000313" key="3">
    <source>
        <dbReference type="Proteomes" id="UP000807504"/>
    </source>
</evidence>
<dbReference type="EMBL" id="JABXBU010000012">
    <property type="protein sequence ID" value="KAF8789802.1"/>
    <property type="molecule type" value="Genomic_DNA"/>
</dbReference>
<name>A0A8T0FHB4_ARGBR</name>
<evidence type="ECO:0000259" key="1">
    <source>
        <dbReference type="SMART" id="SM01126"/>
    </source>
</evidence>
<evidence type="ECO:0000313" key="2">
    <source>
        <dbReference type="EMBL" id="KAF8789802.1"/>
    </source>
</evidence>
<comment type="caution">
    <text evidence="2">The sequence shown here is derived from an EMBL/GenBank/DDBJ whole genome shotgun (WGS) entry which is preliminary data.</text>
</comment>
<dbReference type="AlphaFoldDB" id="A0A8T0FHB4"/>
<sequence>MIESSMKVGGSGVTVEIDESKFGKRKFNRGKRVWKVNGCLGIERETGKCFYESCDDRTTDSLLSVINEYILPGSIIISDCWKSYDCLSNEGFVHLKVNHSVNFKDPDTGAHTNTIEGTWGAVKRAIPASKAKTQLDYYLAEYVWRKKNRHMCNKFMAFVDSIIRIYPPQRADKEPEDGTSSSK</sequence>
<dbReference type="NCBIfam" id="NF033547">
    <property type="entry name" value="transpos_IS1595"/>
    <property type="match status" value="1"/>
</dbReference>
<gene>
    <name evidence="2" type="ORF">HNY73_007712</name>
</gene>
<organism evidence="2 3">
    <name type="scientific">Argiope bruennichi</name>
    <name type="common">Wasp spider</name>
    <name type="synonym">Aranea bruennichi</name>
    <dbReference type="NCBI Taxonomy" id="94029"/>
    <lineage>
        <taxon>Eukaryota</taxon>
        <taxon>Metazoa</taxon>
        <taxon>Ecdysozoa</taxon>
        <taxon>Arthropoda</taxon>
        <taxon>Chelicerata</taxon>
        <taxon>Arachnida</taxon>
        <taxon>Araneae</taxon>
        <taxon>Araneomorphae</taxon>
        <taxon>Entelegynae</taxon>
        <taxon>Araneoidea</taxon>
        <taxon>Araneidae</taxon>
        <taxon>Argiope</taxon>
    </lineage>
</organism>
<dbReference type="Pfam" id="PF12762">
    <property type="entry name" value="DDE_Tnp_IS1595"/>
    <property type="match status" value="1"/>
</dbReference>
<dbReference type="InterPro" id="IPR053164">
    <property type="entry name" value="IS1016-like_transposase"/>
</dbReference>
<protein>
    <submittedName>
        <fullName evidence="2">Putative transposase-like protein like</fullName>
    </submittedName>
</protein>
<dbReference type="Proteomes" id="UP000807504">
    <property type="component" value="Unassembled WGS sequence"/>
</dbReference>